<dbReference type="Pfam" id="PF00392">
    <property type="entry name" value="GntR"/>
    <property type="match status" value="1"/>
</dbReference>
<dbReference type="Proteomes" id="UP000442990">
    <property type="component" value="Unassembled WGS sequence"/>
</dbReference>
<evidence type="ECO:0000313" key="7">
    <source>
        <dbReference type="Proteomes" id="UP000442990"/>
    </source>
</evidence>
<proteinExistence type="predicted"/>
<dbReference type="InterPro" id="IPR036390">
    <property type="entry name" value="WH_DNA-bd_sf"/>
</dbReference>
<evidence type="ECO:0000256" key="2">
    <source>
        <dbReference type="ARBA" id="ARBA00023125"/>
    </source>
</evidence>
<accession>A0A7J5DHP5</accession>
<dbReference type="Gene3D" id="3.40.1410.10">
    <property type="entry name" value="Chorismate lyase-like"/>
    <property type="match status" value="1"/>
</dbReference>
<dbReference type="EMBL" id="WBKG01000009">
    <property type="protein sequence ID" value="KAB1988170.1"/>
    <property type="molecule type" value="Genomic_DNA"/>
</dbReference>
<evidence type="ECO:0000313" key="6">
    <source>
        <dbReference type="EMBL" id="KAB1988170.1"/>
    </source>
</evidence>
<gene>
    <name evidence="6" type="ORF">F8144_13140</name>
</gene>
<keyword evidence="3" id="KW-0804">Transcription</keyword>
<dbReference type="InterPro" id="IPR050679">
    <property type="entry name" value="Bact_HTH_transcr_reg"/>
</dbReference>
<reference evidence="6 7" key="1">
    <citation type="submission" date="2019-09" db="EMBL/GenBank/DDBJ databases">
        <title>Isolation and identification of active actinomycetes.</title>
        <authorList>
            <person name="Yu Z."/>
            <person name="Han C."/>
            <person name="Yu B."/>
        </authorList>
    </citation>
    <scope>NUCLEOTIDE SEQUENCE [LARGE SCALE GENOMIC DNA]</scope>
    <source>
        <strain evidence="6 7">NEAU-H2</strain>
    </source>
</reference>
<dbReference type="PRINTS" id="PR00035">
    <property type="entry name" value="HTHGNTR"/>
</dbReference>
<dbReference type="InterPro" id="IPR036388">
    <property type="entry name" value="WH-like_DNA-bd_sf"/>
</dbReference>
<dbReference type="SUPFAM" id="SSF46785">
    <property type="entry name" value="Winged helix' DNA-binding domain"/>
    <property type="match status" value="1"/>
</dbReference>
<protein>
    <submittedName>
        <fullName evidence="6">GntR family transcriptional regulator</fullName>
    </submittedName>
</protein>
<dbReference type="PROSITE" id="PS50949">
    <property type="entry name" value="HTH_GNTR"/>
    <property type="match status" value="1"/>
</dbReference>
<dbReference type="InterPro" id="IPR011663">
    <property type="entry name" value="UTRA"/>
</dbReference>
<feature type="region of interest" description="Disordered" evidence="4">
    <location>
        <begin position="237"/>
        <end position="258"/>
    </location>
</feature>
<comment type="caution">
    <text evidence="6">The sequence shown here is derived from an EMBL/GenBank/DDBJ whole genome shotgun (WGS) entry which is preliminary data.</text>
</comment>
<name>A0A7J5DHP5_9ACTN</name>
<sequence length="258" mass="27681">MAASQPLYERIEKELRRRLEAAADGDPFPSESRLAQEFGVSRMTARAALVRLERDGLLERVPGRGSFVRQASAARPVGTLLSFHDQALAVGRTPRSRVLEAAVRPATPPEAAALYPATAAQPASVIAISRVRLFDDLPVAIEHAVFPASLRTLLTADLETGSLHQTLRRMGLHPTLGSSVLTARTADGDAPELDVDPTTPMLVETRSIADQHGNPLEYTVSSYVAHRYALKVDFSVAAPGHSSRPDDGPARDAASRPA</sequence>
<organism evidence="6 7">
    <name type="scientific">Streptomyces triticiradicis</name>
    <dbReference type="NCBI Taxonomy" id="2651189"/>
    <lineage>
        <taxon>Bacteria</taxon>
        <taxon>Bacillati</taxon>
        <taxon>Actinomycetota</taxon>
        <taxon>Actinomycetes</taxon>
        <taxon>Kitasatosporales</taxon>
        <taxon>Streptomycetaceae</taxon>
        <taxon>Streptomyces</taxon>
    </lineage>
</organism>
<dbReference type="Pfam" id="PF07702">
    <property type="entry name" value="UTRA"/>
    <property type="match status" value="1"/>
</dbReference>
<feature type="compositionally biased region" description="Basic and acidic residues" evidence="4">
    <location>
        <begin position="243"/>
        <end position="258"/>
    </location>
</feature>
<dbReference type="AlphaFoldDB" id="A0A7J5DHP5"/>
<dbReference type="PANTHER" id="PTHR44846">
    <property type="entry name" value="MANNOSYL-D-GLYCERATE TRANSPORT/METABOLISM SYSTEM REPRESSOR MNGR-RELATED"/>
    <property type="match status" value="1"/>
</dbReference>
<dbReference type="SUPFAM" id="SSF64288">
    <property type="entry name" value="Chorismate lyase-like"/>
    <property type="match status" value="1"/>
</dbReference>
<dbReference type="SMART" id="SM00345">
    <property type="entry name" value="HTH_GNTR"/>
    <property type="match status" value="1"/>
</dbReference>
<evidence type="ECO:0000256" key="3">
    <source>
        <dbReference type="ARBA" id="ARBA00023163"/>
    </source>
</evidence>
<dbReference type="SMART" id="SM00866">
    <property type="entry name" value="UTRA"/>
    <property type="match status" value="1"/>
</dbReference>
<dbReference type="Gene3D" id="1.10.10.10">
    <property type="entry name" value="Winged helix-like DNA-binding domain superfamily/Winged helix DNA-binding domain"/>
    <property type="match status" value="1"/>
</dbReference>
<dbReference type="RefSeq" id="WP_151469487.1">
    <property type="nucleotide sequence ID" value="NZ_WBKG01000009.1"/>
</dbReference>
<dbReference type="PANTHER" id="PTHR44846:SF16">
    <property type="entry name" value="TRANSCRIPTIONAL REGULATOR PHNF-RELATED"/>
    <property type="match status" value="1"/>
</dbReference>
<keyword evidence="7" id="KW-1185">Reference proteome</keyword>
<keyword evidence="1" id="KW-0805">Transcription regulation</keyword>
<dbReference type="InterPro" id="IPR000524">
    <property type="entry name" value="Tscrpt_reg_HTH_GntR"/>
</dbReference>
<evidence type="ECO:0000259" key="5">
    <source>
        <dbReference type="PROSITE" id="PS50949"/>
    </source>
</evidence>
<dbReference type="CDD" id="cd07377">
    <property type="entry name" value="WHTH_GntR"/>
    <property type="match status" value="1"/>
</dbReference>
<dbReference type="GO" id="GO:0003677">
    <property type="term" value="F:DNA binding"/>
    <property type="evidence" value="ECO:0007669"/>
    <property type="project" value="UniProtKB-KW"/>
</dbReference>
<dbReference type="InterPro" id="IPR028978">
    <property type="entry name" value="Chorismate_lyase_/UTRA_dom_sf"/>
</dbReference>
<evidence type="ECO:0000256" key="1">
    <source>
        <dbReference type="ARBA" id="ARBA00023015"/>
    </source>
</evidence>
<dbReference type="GO" id="GO:0003700">
    <property type="term" value="F:DNA-binding transcription factor activity"/>
    <property type="evidence" value="ECO:0007669"/>
    <property type="project" value="InterPro"/>
</dbReference>
<feature type="domain" description="HTH gntR-type" evidence="5">
    <location>
        <begin position="1"/>
        <end position="71"/>
    </location>
</feature>
<keyword evidence="2" id="KW-0238">DNA-binding</keyword>
<evidence type="ECO:0000256" key="4">
    <source>
        <dbReference type="SAM" id="MobiDB-lite"/>
    </source>
</evidence>